<evidence type="ECO:0000313" key="13">
    <source>
        <dbReference type="Proteomes" id="UP000616769"/>
    </source>
</evidence>
<feature type="compositionally biased region" description="Basic and acidic residues" evidence="7">
    <location>
        <begin position="185"/>
        <end position="202"/>
    </location>
</feature>
<dbReference type="GO" id="GO:0006974">
    <property type="term" value="P:DNA damage response"/>
    <property type="evidence" value="ECO:0007669"/>
    <property type="project" value="UniProtKB-KW"/>
</dbReference>
<evidence type="ECO:0000256" key="2">
    <source>
        <dbReference type="ARBA" id="ARBA00006075"/>
    </source>
</evidence>
<dbReference type="PANTHER" id="PTHR13220">
    <property type="entry name" value="TIMELESS INTERACTING-RELATED"/>
    <property type="match status" value="1"/>
</dbReference>
<keyword evidence="5 6" id="KW-0131">Cell cycle</keyword>
<comment type="similarity">
    <text evidence="2 6">Belongs to the CSM3 family.</text>
</comment>
<keyword evidence="12" id="KW-1185">Reference proteome</keyword>
<comment type="subcellular location">
    <subcellularLocation>
        <location evidence="1 6">Nucleus</location>
    </subcellularLocation>
</comment>
<dbReference type="GO" id="GO:0031298">
    <property type="term" value="C:replication fork protection complex"/>
    <property type="evidence" value="ECO:0007669"/>
    <property type="project" value="TreeGrafter"/>
</dbReference>
<reference evidence="10 13" key="1">
    <citation type="journal article" date="2015" name="Parasit. Vectors">
        <title>Draft genome of the scabies mite.</title>
        <authorList>
            <person name="Rider S.D.Jr."/>
            <person name="Morgan M.S."/>
            <person name="Arlian L.G."/>
        </authorList>
    </citation>
    <scope>NUCLEOTIDE SEQUENCE [LARGE SCALE GENOMIC DNA]</scope>
    <source>
        <strain evidence="10">Arlian Lab</strain>
    </source>
</reference>
<dbReference type="InterPro" id="IPR012923">
    <property type="entry name" value="Csm3"/>
</dbReference>
<name>A0A131ZWL7_SARSC</name>
<keyword evidence="3 6" id="KW-0227">DNA damage</keyword>
<evidence type="ECO:0000256" key="7">
    <source>
        <dbReference type="SAM" id="MobiDB-lite"/>
    </source>
</evidence>
<dbReference type="Proteomes" id="UP000616769">
    <property type="component" value="Unassembled WGS sequence"/>
</dbReference>
<protein>
    <recommendedName>
        <fullName evidence="6">TIMELESS-interacting protein</fullName>
    </recommendedName>
</protein>
<dbReference type="Pfam" id="PF07962">
    <property type="entry name" value="Swi3"/>
    <property type="match status" value="1"/>
</dbReference>
<dbReference type="PANTHER" id="PTHR13220:SF11">
    <property type="entry name" value="TIMELESS-INTERACTING PROTEIN"/>
    <property type="match status" value="1"/>
</dbReference>
<feature type="region of interest" description="Disordered" evidence="7">
    <location>
        <begin position="1"/>
        <end position="37"/>
    </location>
</feature>
<evidence type="ECO:0000256" key="5">
    <source>
        <dbReference type="ARBA" id="ARBA00023306"/>
    </source>
</evidence>
<evidence type="ECO:0000256" key="6">
    <source>
        <dbReference type="RuleBase" id="RU366049"/>
    </source>
</evidence>
<dbReference type="GO" id="GO:0003677">
    <property type="term" value="F:DNA binding"/>
    <property type="evidence" value="ECO:0007669"/>
    <property type="project" value="TreeGrafter"/>
</dbReference>
<dbReference type="VEuPathDB" id="VectorBase:SSCA009611"/>
<feature type="compositionally biased region" description="Acidic residues" evidence="7">
    <location>
        <begin position="1"/>
        <end position="21"/>
    </location>
</feature>
<dbReference type="OrthoDB" id="437078at2759"/>
<dbReference type="EnsemblMetazoa" id="SSS_3860s_mrna">
    <property type="protein sequence ID" value="KAF7493317.1"/>
    <property type="gene ID" value="SSS_3860"/>
</dbReference>
<gene>
    <name evidence="10" type="ORF">QR98_0016980</name>
    <name evidence="9" type="ORF">SSS_3860</name>
</gene>
<keyword evidence="4 6" id="KW-0539">Nucleus</keyword>
<proteinExistence type="inferred from homology"/>
<evidence type="ECO:0000313" key="9">
    <source>
        <dbReference type="EMBL" id="KAF7493317.1"/>
    </source>
</evidence>
<reference evidence="9" key="3">
    <citation type="submission" date="2020-01" db="EMBL/GenBank/DDBJ databases">
        <authorList>
            <person name="Korhonen P.K.K."/>
            <person name="Guangxu M.G."/>
            <person name="Wang T.W."/>
            <person name="Stroehlein A.J.S."/>
            <person name="Young N.D."/>
            <person name="Ang C.-S.A."/>
            <person name="Fernando D.W.F."/>
            <person name="Lu H.L."/>
            <person name="Taylor S.T."/>
            <person name="Ehtesham M.E.M."/>
            <person name="Najaraj S.H.N."/>
            <person name="Harsha G.H.G."/>
            <person name="Madugundu A.M."/>
            <person name="Renuse S.R."/>
            <person name="Holt D.H."/>
            <person name="Pandey A.P."/>
            <person name="Papenfuss A.P."/>
            <person name="Gasser R.B.G."/>
            <person name="Fischer K.F."/>
        </authorList>
    </citation>
    <scope>NUCLEOTIDE SEQUENCE</scope>
    <source>
        <strain evidence="9">SSS_KF_BRIS2020</strain>
    </source>
</reference>
<dbReference type="EMBL" id="JXLN01004463">
    <property type="protein sequence ID" value="KPM03268.1"/>
    <property type="molecule type" value="Genomic_DNA"/>
</dbReference>
<evidence type="ECO:0000256" key="1">
    <source>
        <dbReference type="ARBA" id="ARBA00004123"/>
    </source>
</evidence>
<dbReference type="GO" id="GO:0043111">
    <property type="term" value="P:replication fork arrest"/>
    <property type="evidence" value="ECO:0007669"/>
    <property type="project" value="TreeGrafter"/>
</dbReference>
<evidence type="ECO:0000259" key="8">
    <source>
        <dbReference type="Pfam" id="PF07962"/>
    </source>
</evidence>
<comment type="function">
    <text evidence="6">Plays an important role in the control of DNA replication and the maintenance of replication fork stability.</text>
</comment>
<reference evidence="12" key="2">
    <citation type="journal article" date="2020" name="PLoS Negl. Trop. Dis.">
        <title>High-quality nuclear genome for Sarcoptes scabiei-A critical resource for a neglected parasite.</title>
        <authorList>
            <person name="Korhonen P.K."/>
            <person name="Gasser R.B."/>
            <person name="Ma G."/>
            <person name="Wang T."/>
            <person name="Stroehlein A.J."/>
            <person name="Young N.D."/>
            <person name="Ang C.S."/>
            <person name="Fernando D.D."/>
            <person name="Lu H.C."/>
            <person name="Taylor S."/>
            <person name="Reynolds S.L."/>
            <person name="Mofiz E."/>
            <person name="Najaraj S.H."/>
            <person name="Gowda H."/>
            <person name="Madugundu A."/>
            <person name="Renuse S."/>
            <person name="Holt D."/>
            <person name="Pandey A."/>
            <person name="Papenfuss A.T."/>
            <person name="Fischer K."/>
        </authorList>
    </citation>
    <scope>NUCLEOTIDE SEQUENCE [LARGE SCALE GENOMIC DNA]</scope>
</reference>
<dbReference type="GO" id="GO:0000076">
    <property type="term" value="P:DNA replication checkpoint signaling"/>
    <property type="evidence" value="ECO:0007669"/>
    <property type="project" value="UniProtKB-UniRule"/>
</dbReference>
<dbReference type="InterPro" id="IPR040038">
    <property type="entry name" value="TIPIN/Csm3/Swi3"/>
</dbReference>
<dbReference type="Proteomes" id="UP000070412">
    <property type="component" value="Unassembled WGS sequence"/>
</dbReference>
<evidence type="ECO:0000313" key="10">
    <source>
        <dbReference type="EMBL" id="KPM03268.1"/>
    </source>
</evidence>
<evidence type="ECO:0000256" key="3">
    <source>
        <dbReference type="ARBA" id="ARBA00022763"/>
    </source>
</evidence>
<reference evidence="11" key="4">
    <citation type="submission" date="2022-06" db="UniProtKB">
        <authorList>
            <consortium name="EnsemblMetazoa"/>
        </authorList>
    </citation>
    <scope>IDENTIFICATION</scope>
</reference>
<evidence type="ECO:0000313" key="11">
    <source>
        <dbReference type="EnsemblMetazoa" id="KAF7493317.1"/>
    </source>
</evidence>
<dbReference type="GO" id="GO:0031297">
    <property type="term" value="P:replication fork processing"/>
    <property type="evidence" value="ECO:0007669"/>
    <property type="project" value="UniProtKB-UniRule"/>
</dbReference>
<feature type="region of interest" description="Disordered" evidence="7">
    <location>
        <begin position="185"/>
        <end position="209"/>
    </location>
</feature>
<accession>A0A131ZWL7</accession>
<evidence type="ECO:0000313" key="12">
    <source>
        <dbReference type="Proteomes" id="UP000070412"/>
    </source>
</evidence>
<dbReference type="AlphaFoldDB" id="A0A131ZWL7"/>
<organism evidence="10 13">
    <name type="scientific">Sarcoptes scabiei</name>
    <name type="common">Itch mite</name>
    <name type="synonym">Acarus scabiei</name>
    <dbReference type="NCBI Taxonomy" id="52283"/>
    <lineage>
        <taxon>Eukaryota</taxon>
        <taxon>Metazoa</taxon>
        <taxon>Ecdysozoa</taxon>
        <taxon>Arthropoda</taxon>
        <taxon>Chelicerata</taxon>
        <taxon>Arachnida</taxon>
        <taxon>Acari</taxon>
        <taxon>Acariformes</taxon>
        <taxon>Sarcoptiformes</taxon>
        <taxon>Astigmata</taxon>
        <taxon>Psoroptidia</taxon>
        <taxon>Sarcoptoidea</taxon>
        <taxon>Sarcoptidae</taxon>
        <taxon>Sarcoptinae</taxon>
        <taxon>Sarcoptes</taxon>
    </lineage>
</organism>
<feature type="domain" description="Chromosome segregation in meiosis protein 3" evidence="8">
    <location>
        <begin position="49"/>
        <end position="128"/>
    </location>
</feature>
<evidence type="ECO:0000256" key="4">
    <source>
        <dbReference type="ARBA" id="ARBA00023242"/>
    </source>
</evidence>
<sequence>MDLDQEPQDYQQIDDEDEENFDDRKGTIGNDTKNKIKPKSIVRNPRNILRVDHLVSRRGIAMLPEVIGKTKFKGKGHELEDLKLLLFKTKHWAHRLFPGLMFEDFVAKTEHLGSKRTVKTFLHKIRTNQPLYYGDEIVRSDGSDDEQNLNDLIANEKSASPKTNDFDLLFKDEIEKFNEKFDNDLDDFRENKTNESERKNVSSDENEII</sequence>
<dbReference type="EMBL" id="WVUK01000056">
    <property type="protein sequence ID" value="KAF7493317.1"/>
    <property type="molecule type" value="Genomic_DNA"/>
</dbReference>